<dbReference type="CDD" id="cd02516">
    <property type="entry name" value="CDP-ME_synthetase"/>
    <property type="match status" value="1"/>
</dbReference>
<reference evidence="3 4" key="1">
    <citation type="journal article" date="2015" name="Genome Announc.">
        <title>Expanding the biotechnology potential of lactobacilli through comparative genomics of 213 strains and associated genera.</title>
        <authorList>
            <person name="Sun Z."/>
            <person name="Harris H.M."/>
            <person name="McCann A."/>
            <person name="Guo C."/>
            <person name="Argimon S."/>
            <person name="Zhang W."/>
            <person name="Yang X."/>
            <person name="Jeffery I.B."/>
            <person name="Cooney J.C."/>
            <person name="Kagawa T.F."/>
            <person name="Liu W."/>
            <person name="Song Y."/>
            <person name="Salvetti E."/>
            <person name="Wrobel A."/>
            <person name="Rasinkangas P."/>
            <person name="Parkhill J."/>
            <person name="Rea M.C."/>
            <person name="O'Sullivan O."/>
            <person name="Ritari J."/>
            <person name="Douillard F.P."/>
            <person name="Paul Ross R."/>
            <person name="Yang R."/>
            <person name="Briner A.E."/>
            <person name="Felis G.E."/>
            <person name="de Vos W.M."/>
            <person name="Barrangou R."/>
            <person name="Klaenhammer T.R."/>
            <person name="Caufield P.W."/>
            <person name="Cui Y."/>
            <person name="Zhang H."/>
            <person name="O'Toole P.W."/>
        </authorList>
    </citation>
    <scope>NUCLEOTIDE SEQUENCE [LARGE SCALE GENOMIC DNA]</scope>
    <source>
        <strain evidence="3 4">DSM 20505</strain>
    </source>
</reference>
<dbReference type="NCBIfam" id="NF001183">
    <property type="entry name" value="PRK00155.1-3"/>
    <property type="match status" value="1"/>
</dbReference>
<dbReference type="GO" id="GO:0050518">
    <property type="term" value="F:2-C-methyl-D-erythritol 4-phosphate cytidylyltransferase activity"/>
    <property type="evidence" value="ECO:0007669"/>
    <property type="project" value="UniProtKB-ARBA"/>
</dbReference>
<dbReference type="GO" id="GO:0005829">
    <property type="term" value="C:cytosol"/>
    <property type="evidence" value="ECO:0007669"/>
    <property type="project" value="TreeGrafter"/>
</dbReference>
<keyword evidence="1 3" id="KW-0808">Transferase</keyword>
<proteinExistence type="predicted"/>
<name>A0A0R1ZIB7_9LACO</name>
<dbReference type="Pfam" id="PF01128">
    <property type="entry name" value="IspD"/>
    <property type="match status" value="1"/>
</dbReference>
<protein>
    <submittedName>
        <fullName evidence="3">2-C-methyl-D-erythritol 4-phosphate cytidylyltransferase</fullName>
    </submittedName>
</protein>
<evidence type="ECO:0000256" key="2">
    <source>
        <dbReference type="ARBA" id="ARBA00022695"/>
    </source>
</evidence>
<dbReference type="AlphaFoldDB" id="A0A0R1ZIB7"/>
<dbReference type="FunFam" id="3.90.550.10:FF:000003">
    <property type="entry name" value="2-C-methyl-D-erythritol 4-phosphate cytidylyltransferase"/>
    <property type="match status" value="1"/>
</dbReference>
<dbReference type="PROSITE" id="PS01295">
    <property type="entry name" value="ISPD"/>
    <property type="match status" value="1"/>
</dbReference>
<dbReference type="EMBL" id="AYYO01000049">
    <property type="protein sequence ID" value="KRM54670.1"/>
    <property type="molecule type" value="Genomic_DNA"/>
</dbReference>
<organism evidence="3 4">
    <name type="scientific">Lacticaseibacillus sharpeae JCM 1186 = DSM 20505</name>
    <dbReference type="NCBI Taxonomy" id="1291052"/>
    <lineage>
        <taxon>Bacteria</taxon>
        <taxon>Bacillati</taxon>
        <taxon>Bacillota</taxon>
        <taxon>Bacilli</taxon>
        <taxon>Lactobacillales</taxon>
        <taxon>Lactobacillaceae</taxon>
        <taxon>Lacticaseibacillus</taxon>
    </lineage>
</organism>
<dbReference type="SUPFAM" id="SSF53448">
    <property type="entry name" value="Nucleotide-diphospho-sugar transferases"/>
    <property type="match status" value="1"/>
</dbReference>
<evidence type="ECO:0000256" key="1">
    <source>
        <dbReference type="ARBA" id="ARBA00022679"/>
    </source>
</evidence>
<dbReference type="PANTHER" id="PTHR43015:SF1">
    <property type="entry name" value="D-RIBITOL-5-PHOSPHATE CYTIDYLYLTRANSFERASE"/>
    <property type="match status" value="1"/>
</dbReference>
<sequence length="240" mass="26528">MNIGVIFAGGIGSRMHSKAVPKQFLKVHSKPIIVHTLETFQKSEDIDAIVVASVKSGIEYLQELVDQYRLTKVKKIVPGGETGQLSIYHGLKAAKEISTSDDDIVLIHDGVRPLINTQLLADNVESVKAHGSAITSTPTKETFVIVDDDKNIVKIPQRSHSYIAKAPQSFYLKDILSYHERALKDGETNAIDSCTLVSSYGMDVSVVDGPFENIKITTPDDFYMFKALFDARENEQIYGL</sequence>
<dbReference type="STRING" id="1291052.FC18_GL002295"/>
<dbReference type="InterPro" id="IPR029044">
    <property type="entry name" value="Nucleotide-diphossugar_trans"/>
</dbReference>
<dbReference type="Proteomes" id="UP000051679">
    <property type="component" value="Unassembled WGS sequence"/>
</dbReference>
<evidence type="ECO:0000313" key="3">
    <source>
        <dbReference type="EMBL" id="KRM54670.1"/>
    </source>
</evidence>
<dbReference type="InterPro" id="IPR034683">
    <property type="entry name" value="IspD/TarI"/>
</dbReference>
<dbReference type="OrthoDB" id="9806837at2"/>
<evidence type="ECO:0000313" key="4">
    <source>
        <dbReference type="Proteomes" id="UP000051679"/>
    </source>
</evidence>
<dbReference type="RefSeq" id="WP_054680359.1">
    <property type="nucleotide sequence ID" value="NZ_AYYO01000049.1"/>
</dbReference>
<gene>
    <name evidence="3" type="ORF">FC18_GL002295</name>
</gene>
<comment type="caution">
    <text evidence="3">The sequence shown here is derived from an EMBL/GenBank/DDBJ whole genome shotgun (WGS) entry which is preliminary data.</text>
</comment>
<keyword evidence="2 3" id="KW-0548">Nucleotidyltransferase</keyword>
<dbReference type="PATRIC" id="fig|1291052.5.peg.2366"/>
<dbReference type="GO" id="GO:0008299">
    <property type="term" value="P:isoprenoid biosynthetic process"/>
    <property type="evidence" value="ECO:0007669"/>
    <property type="project" value="InterPro"/>
</dbReference>
<dbReference type="PANTHER" id="PTHR43015">
    <property type="entry name" value="D-RIBITOL-5-PHOSPHATE CYTIDYLYLTRANSFERASE"/>
    <property type="match status" value="1"/>
</dbReference>
<keyword evidence="4" id="KW-1185">Reference proteome</keyword>
<dbReference type="Gene3D" id="3.90.550.10">
    <property type="entry name" value="Spore Coat Polysaccharide Biosynthesis Protein SpsA, Chain A"/>
    <property type="match status" value="1"/>
</dbReference>
<accession>A0A0R1ZIB7</accession>
<dbReference type="InterPro" id="IPR018294">
    <property type="entry name" value="ISPD_synthase_CS"/>
</dbReference>